<dbReference type="OrthoDB" id="9788148at2"/>
<dbReference type="InterPro" id="IPR045864">
    <property type="entry name" value="aa-tRNA-synth_II/BPL/LPL"/>
</dbReference>
<evidence type="ECO:0000256" key="3">
    <source>
        <dbReference type="ARBA" id="ARBA00012367"/>
    </source>
</evidence>
<dbReference type="Proteomes" id="UP000218627">
    <property type="component" value="Unassembled WGS sequence"/>
</dbReference>
<keyword evidence="5" id="KW-0547">Nucleotide-binding</keyword>
<evidence type="ECO:0000259" key="8">
    <source>
        <dbReference type="PROSITE" id="PS51733"/>
    </source>
</evidence>
<reference evidence="10" key="1">
    <citation type="submission" date="2017-09" db="EMBL/GenBank/DDBJ databases">
        <authorList>
            <person name="Varghese N."/>
            <person name="Submissions S."/>
        </authorList>
    </citation>
    <scope>NUCLEOTIDE SEQUENCE [LARGE SCALE GENOMIC DNA]</scope>
    <source>
        <strain evidence="10">DSM 2913</strain>
    </source>
</reference>
<comment type="catalytic activity">
    <reaction evidence="7">
        <text>L-lysyl-[lipoyl-carrier protein] + (R)-lipoate + ATP = N(6)-[(R)-lipoyl]-L-lysyl-[lipoyl-carrier protein] + AMP + diphosphate + H(+)</text>
        <dbReference type="Rhea" id="RHEA:49288"/>
        <dbReference type="Rhea" id="RHEA-COMP:10500"/>
        <dbReference type="Rhea" id="RHEA-COMP:10502"/>
        <dbReference type="ChEBI" id="CHEBI:15378"/>
        <dbReference type="ChEBI" id="CHEBI:29969"/>
        <dbReference type="ChEBI" id="CHEBI:30616"/>
        <dbReference type="ChEBI" id="CHEBI:33019"/>
        <dbReference type="ChEBI" id="CHEBI:83088"/>
        <dbReference type="ChEBI" id="CHEBI:83099"/>
        <dbReference type="ChEBI" id="CHEBI:456215"/>
        <dbReference type="EC" id="6.3.1.20"/>
    </reaction>
</comment>
<protein>
    <recommendedName>
        <fullName evidence="3">lipoate--protein ligase</fullName>
        <ecNumber evidence="3">6.3.1.20</ecNumber>
    </recommendedName>
</protein>
<dbReference type="Pfam" id="PF10437">
    <property type="entry name" value="Lip_prot_lig_C"/>
    <property type="match status" value="1"/>
</dbReference>
<dbReference type="CDD" id="cd16443">
    <property type="entry name" value="LplA"/>
    <property type="match status" value="1"/>
</dbReference>
<feature type="domain" description="BPL/LPL catalytic" evidence="8">
    <location>
        <begin position="24"/>
        <end position="215"/>
    </location>
</feature>
<dbReference type="PANTHER" id="PTHR43679:SF2">
    <property type="entry name" value="OCTANOYL-[GCVH]:PROTEIN N-OCTANOYLTRANSFERASE"/>
    <property type="match status" value="1"/>
</dbReference>
<dbReference type="InterPro" id="IPR004143">
    <property type="entry name" value="BPL_LPL_catalytic"/>
</dbReference>
<name>A0A285NRE1_9AQUI</name>
<keyword evidence="6" id="KW-0067">ATP-binding</keyword>
<dbReference type="SUPFAM" id="SSF82649">
    <property type="entry name" value="SufE/NifU"/>
    <property type="match status" value="1"/>
</dbReference>
<dbReference type="Gene3D" id="3.30.390.50">
    <property type="entry name" value="CO dehydrogenase flavoprotein, C-terminal domain"/>
    <property type="match status" value="1"/>
</dbReference>
<comment type="pathway">
    <text evidence="1">Protein modification; protein lipoylation via exogenous pathway; protein N(6)-(lipoyl)lysine from lipoate: step 2/2.</text>
</comment>
<evidence type="ECO:0000256" key="4">
    <source>
        <dbReference type="ARBA" id="ARBA00022598"/>
    </source>
</evidence>
<evidence type="ECO:0000256" key="5">
    <source>
        <dbReference type="ARBA" id="ARBA00022741"/>
    </source>
</evidence>
<dbReference type="AlphaFoldDB" id="A0A285NRE1"/>
<evidence type="ECO:0000256" key="7">
    <source>
        <dbReference type="ARBA" id="ARBA00048037"/>
    </source>
</evidence>
<organism evidence="9 10">
    <name type="scientific">Hydrogenobacter hydrogenophilus</name>
    <dbReference type="NCBI Taxonomy" id="35835"/>
    <lineage>
        <taxon>Bacteria</taxon>
        <taxon>Pseudomonadati</taxon>
        <taxon>Aquificota</taxon>
        <taxon>Aquificia</taxon>
        <taxon>Aquificales</taxon>
        <taxon>Aquificaceae</taxon>
        <taxon>Hydrogenobacter</taxon>
    </lineage>
</organism>
<evidence type="ECO:0000256" key="2">
    <source>
        <dbReference type="ARBA" id="ARBA00005124"/>
    </source>
</evidence>
<accession>A0A285NRE1</accession>
<keyword evidence="4 9" id="KW-0436">Ligase</keyword>
<dbReference type="Pfam" id="PF21948">
    <property type="entry name" value="LplA-B_cat"/>
    <property type="match status" value="1"/>
</dbReference>
<dbReference type="PANTHER" id="PTHR43679">
    <property type="entry name" value="OCTANOYLTRANSFERASE LIPM-RELATED"/>
    <property type="match status" value="1"/>
</dbReference>
<evidence type="ECO:0000313" key="9">
    <source>
        <dbReference type="EMBL" id="SNZ12082.1"/>
    </source>
</evidence>
<dbReference type="GO" id="GO:0016979">
    <property type="term" value="F:lipoate-protein ligase activity"/>
    <property type="evidence" value="ECO:0007669"/>
    <property type="project" value="UniProtKB-EC"/>
</dbReference>
<keyword evidence="10" id="KW-1185">Reference proteome</keyword>
<dbReference type="EMBL" id="OBEN01000001">
    <property type="protein sequence ID" value="SNZ12082.1"/>
    <property type="molecule type" value="Genomic_DNA"/>
</dbReference>
<evidence type="ECO:0000313" key="10">
    <source>
        <dbReference type="Proteomes" id="UP000218627"/>
    </source>
</evidence>
<dbReference type="GO" id="GO:0009249">
    <property type="term" value="P:protein lipoylation"/>
    <property type="evidence" value="ECO:0007669"/>
    <property type="project" value="UniProtKB-ARBA"/>
</dbReference>
<dbReference type="UniPathway" id="UPA00537">
    <property type="reaction ID" value="UER00594"/>
</dbReference>
<dbReference type="InterPro" id="IPR050664">
    <property type="entry name" value="Octanoyltrans_LipM/LipL"/>
</dbReference>
<evidence type="ECO:0000256" key="1">
    <source>
        <dbReference type="ARBA" id="ARBA00005085"/>
    </source>
</evidence>
<gene>
    <name evidence="9" type="ORF">SAMN06265353_0418</name>
</gene>
<evidence type="ECO:0000256" key="6">
    <source>
        <dbReference type="ARBA" id="ARBA00022840"/>
    </source>
</evidence>
<dbReference type="RefSeq" id="WP_096600583.1">
    <property type="nucleotide sequence ID" value="NZ_OBEN01000001.1"/>
</dbReference>
<dbReference type="SUPFAM" id="SSF55681">
    <property type="entry name" value="Class II aaRS and biotin synthetases"/>
    <property type="match status" value="1"/>
</dbReference>
<sequence>MKIYRLGKQGNLRSITLFHAMARLGYRGLVITEPADTYVSVGYFDKTEDIIDYERCKSLNIPIIRREVGGGAVLLSQGQVFYQLILPKKQAPFKVEDAYRKFSKPVIETYRRLGVEVFYRPINDLVVKSGKKISGQGAADIGDSFVFVGNVLLQFNTKLMSELFKVQEEKFRDKLYKSLEENITWVEKETHKSFSYQEVENILVEEFSKLIEFEGEGEINNQVLHLADELMQHLTSENVLFEDTGRKHKFLKIREGVYVKNAVKKVKGGLIKAEVYIKENIIEDVSIYGDFTLVPKNAIKDLEKELKGASLDQVRYKIEEFLKKADMPGVHVEDLLELLLF</sequence>
<dbReference type="EC" id="6.3.1.20" evidence="3"/>
<proteinExistence type="predicted"/>
<comment type="pathway">
    <text evidence="2">Protein modification; protein lipoylation via exogenous pathway; protein N(6)-(lipoyl)lysine from lipoate: step 1/2.</text>
</comment>
<dbReference type="GO" id="GO:0005524">
    <property type="term" value="F:ATP binding"/>
    <property type="evidence" value="ECO:0007669"/>
    <property type="project" value="UniProtKB-KW"/>
</dbReference>
<dbReference type="InterPro" id="IPR019491">
    <property type="entry name" value="Lipoate_protein_ligase_C"/>
</dbReference>
<dbReference type="PROSITE" id="PS51733">
    <property type="entry name" value="BPL_LPL_CATALYTIC"/>
    <property type="match status" value="1"/>
</dbReference>
<dbReference type="Gene3D" id="3.30.930.10">
    <property type="entry name" value="Bira Bifunctional Protein, Domain 2"/>
    <property type="match status" value="1"/>
</dbReference>